<evidence type="ECO:0008006" key="3">
    <source>
        <dbReference type="Google" id="ProtNLM"/>
    </source>
</evidence>
<dbReference type="InterPro" id="IPR027417">
    <property type="entry name" value="P-loop_NTPase"/>
</dbReference>
<evidence type="ECO:0000313" key="2">
    <source>
        <dbReference type="Proteomes" id="UP000298050"/>
    </source>
</evidence>
<gene>
    <name evidence="1" type="ORF">E4634_13190</name>
</gene>
<dbReference type="EMBL" id="SRLE01000009">
    <property type="protein sequence ID" value="TGD72483.1"/>
    <property type="molecule type" value="Genomic_DNA"/>
</dbReference>
<dbReference type="Proteomes" id="UP000298050">
    <property type="component" value="Unassembled WGS sequence"/>
</dbReference>
<accession>A0A4Z0LYM6</accession>
<keyword evidence="2" id="KW-1185">Reference proteome</keyword>
<protein>
    <recommendedName>
        <fullName evidence="3">Sulfotransferase family protein</fullName>
    </recommendedName>
</protein>
<dbReference type="RefSeq" id="WP_135444643.1">
    <property type="nucleotide sequence ID" value="NZ_SRLE01000009.1"/>
</dbReference>
<name>A0A4Z0LYM6_9GAMM</name>
<sequence length="407" mass="45119">MIDRLIIHAGLHKTGSSSIQAFLARNRERLSTDFDIQVPTIAGLLRRTPDLRGYATNPSALAPLAELDSAVCLLSRENFAWIDTPEALIELQRHCARYARQVAVLFYLRRQDALAVSQKQEGTKWPDCALAYGHEPAALPSRLSDVAAGYLDFQRRVGMWGDAFGDRQVTLRVFESDRLHGGDVLADFAALLELPAGEFDWQRPLNASLTRRSQLFLHQTRAPVGEHSPAKHFLVLAANLYDRTIQPRDKLLPGRAEAQAFYAPFVAGNRALAERFGVEGPADLFTDDFSHYPVVASPAPLDDAQLRDYLDEMVSAVDRKADVLMTALERRKDTEGYLGVVPLQFRHRLHARPALLGEACLAAAGRLPASFGDARLALGDLARRLGAGPLHSRVKRLQFQVGRTFGR</sequence>
<proteinExistence type="predicted"/>
<dbReference type="OrthoDB" id="547265at2"/>
<comment type="caution">
    <text evidence="1">The sequence shown here is derived from an EMBL/GenBank/DDBJ whole genome shotgun (WGS) entry which is preliminary data.</text>
</comment>
<dbReference type="AlphaFoldDB" id="A0A4Z0LYM6"/>
<organism evidence="1 2">
    <name type="scientific">Mangrovimicrobium sediminis</name>
    <dbReference type="NCBI Taxonomy" id="2562682"/>
    <lineage>
        <taxon>Bacteria</taxon>
        <taxon>Pseudomonadati</taxon>
        <taxon>Pseudomonadota</taxon>
        <taxon>Gammaproteobacteria</taxon>
        <taxon>Cellvibrionales</taxon>
        <taxon>Halieaceae</taxon>
        <taxon>Mangrovimicrobium</taxon>
    </lineage>
</organism>
<dbReference type="SUPFAM" id="SSF52540">
    <property type="entry name" value="P-loop containing nucleoside triphosphate hydrolases"/>
    <property type="match status" value="1"/>
</dbReference>
<reference evidence="1 2" key="1">
    <citation type="submission" date="2019-04" db="EMBL/GenBank/DDBJ databases">
        <title>Taxonomy of novel Haliea sp. from mangrove soil of West Coast of India.</title>
        <authorList>
            <person name="Verma A."/>
            <person name="Kumar P."/>
            <person name="Krishnamurthi S."/>
        </authorList>
    </citation>
    <scope>NUCLEOTIDE SEQUENCE [LARGE SCALE GENOMIC DNA]</scope>
    <source>
        <strain evidence="1 2">SAOS-164</strain>
    </source>
</reference>
<evidence type="ECO:0000313" key="1">
    <source>
        <dbReference type="EMBL" id="TGD72483.1"/>
    </source>
</evidence>